<dbReference type="InterPro" id="IPR011330">
    <property type="entry name" value="Glyco_hydro/deAcase_b/a-brl"/>
</dbReference>
<keyword evidence="3" id="KW-1185">Reference proteome</keyword>
<accession>A0ABS1JFI9</accession>
<evidence type="ECO:0000259" key="1">
    <source>
        <dbReference type="PROSITE" id="PS51677"/>
    </source>
</evidence>
<gene>
    <name evidence="2" type="ORF">JJB07_20500</name>
</gene>
<name>A0ABS1JFI9_9BACL</name>
<dbReference type="InterPro" id="IPR054467">
    <property type="entry name" value="YkoP-like_dom"/>
</dbReference>
<dbReference type="Gene3D" id="3.20.20.370">
    <property type="entry name" value="Glycoside hydrolase/deacetylase"/>
    <property type="match status" value="1"/>
</dbReference>
<sequence length="426" mass="48789">MGLWVLEAVLTLVILYSLLPFFLSRVAGIGVMRSVRGSTSTALTFDDGPHPIYTPLVLDVLQKHGVRATFFVMGSQAELHPELIRRMHREGHGIGVHGYRHRPHWLMSPWKVRREAQRTAEVVERLTGVRPTLLRPPWGLLNLLDFVVLREFRIVLWSGMVGDWRKQSVARLSRRLQKSLRAGAVLVLHDSDETVGAEHGAPLVMVEALEKLLRETAASGMDWVRAEELERETGVDQGSRSGKLPWVTRVWLGWEHLFQRLFHVQTLRSDRDLLFVRLCRYKGREAIELDDGTVIQRGDQLMEIHLNNEQLLALHGQANSEMQLAKLLLKEMRRALRVVASHLNHPDHEAVKALYGISLINRGIGPLGFRKISMSRGLFALATKWYLRVLLRVLHPQGRERMKIRTDALVPQQVVLSRQELFARYL</sequence>
<proteinExistence type="predicted"/>
<dbReference type="Proteomes" id="UP000602284">
    <property type="component" value="Unassembled WGS sequence"/>
</dbReference>
<feature type="domain" description="NodB homology" evidence="1">
    <location>
        <begin position="39"/>
        <end position="226"/>
    </location>
</feature>
<comment type="caution">
    <text evidence="2">The sequence shown here is derived from an EMBL/GenBank/DDBJ whole genome shotgun (WGS) entry which is preliminary data.</text>
</comment>
<organism evidence="2 3">
    <name type="scientific">Tumebacillus amylolyticus</name>
    <dbReference type="NCBI Taxonomy" id="2801339"/>
    <lineage>
        <taxon>Bacteria</taxon>
        <taxon>Bacillati</taxon>
        <taxon>Bacillota</taxon>
        <taxon>Bacilli</taxon>
        <taxon>Bacillales</taxon>
        <taxon>Alicyclobacillaceae</taxon>
        <taxon>Tumebacillus</taxon>
    </lineage>
</organism>
<dbReference type="PROSITE" id="PS51677">
    <property type="entry name" value="NODB"/>
    <property type="match status" value="1"/>
</dbReference>
<dbReference type="PANTHER" id="PTHR10587">
    <property type="entry name" value="GLYCOSYL TRANSFERASE-RELATED"/>
    <property type="match status" value="1"/>
</dbReference>
<dbReference type="Pfam" id="PF01522">
    <property type="entry name" value="Polysacc_deac_1"/>
    <property type="match status" value="1"/>
</dbReference>
<evidence type="ECO:0000313" key="3">
    <source>
        <dbReference type="Proteomes" id="UP000602284"/>
    </source>
</evidence>
<dbReference type="Pfam" id="PF22790">
    <property type="entry name" value="YkoP"/>
    <property type="match status" value="1"/>
</dbReference>
<reference evidence="2 3" key="1">
    <citation type="submission" date="2021-01" db="EMBL/GenBank/DDBJ databases">
        <title>Tumebacillus sp. strain ITR2 16S ribosomal RNA gene Genome sequencing and assembly.</title>
        <authorList>
            <person name="Kang M."/>
        </authorList>
    </citation>
    <scope>NUCLEOTIDE SEQUENCE [LARGE SCALE GENOMIC DNA]</scope>
    <source>
        <strain evidence="2 3">ITR2</strain>
    </source>
</reference>
<dbReference type="EMBL" id="JAEQNB010000008">
    <property type="protein sequence ID" value="MBL0388980.1"/>
    <property type="molecule type" value="Genomic_DNA"/>
</dbReference>
<dbReference type="CDD" id="cd10959">
    <property type="entry name" value="CE4_NodB_like_3"/>
    <property type="match status" value="1"/>
</dbReference>
<dbReference type="RefSeq" id="WP_201637985.1">
    <property type="nucleotide sequence ID" value="NZ_JAEQNB010000008.1"/>
</dbReference>
<evidence type="ECO:0000313" key="2">
    <source>
        <dbReference type="EMBL" id="MBL0388980.1"/>
    </source>
</evidence>
<dbReference type="SUPFAM" id="SSF88713">
    <property type="entry name" value="Glycoside hydrolase/deacetylase"/>
    <property type="match status" value="1"/>
</dbReference>
<protein>
    <submittedName>
        <fullName evidence="2">Polysaccharide deacetylase family protein</fullName>
    </submittedName>
</protein>
<dbReference type="PANTHER" id="PTHR10587:SF137">
    <property type="entry name" value="4-DEOXY-4-FORMAMIDO-L-ARABINOSE-PHOSPHOUNDECAPRENOL DEFORMYLASE ARND-RELATED"/>
    <property type="match status" value="1"/>
</dbReference>
<dbReference type="InterPro" id="IPR002509">
    <property type="entry name" value="NODB_dom"/>
</dbReference>
<dbReference type="InterPro" id="IPR050248">
    <property type="entry name" value="Polysacc_deacetylase_ArnD"/>
</dbReference>